<feature type="region of interest" description="Disordered" evidence="2">
    <location>
        <begin position="225"/>
        <end position="256"/>
    </location>
</feature>
<comment type="caution">
    <text evidence="3">The sequence shown here is derived from an EMBL/GenBank/DDBJ whole genome shotgun (WGS) entry which is preliminary data.</text>
</comment>
<dbReference type="AlphaFoldDB" id="A0A7J6NVK0"/>
<name>A0A7J6NVK0_PEROL</name>
<reference evidence="3 4" key="1">
    <citation type="submission" date="2020-04" db="EMBL/GenBank/DDBJ databases">
        <title>Perkinsus olseni comparative genomics.</title>
        <authorList>
            <person name="Bogema D.R."/>
        </authorList>
    </citation>
    <scope>NUCLEOTIDE SEQUENCE [LARGE SCALE GENOMIC DNA]</scope>
    <source>
        <strain evidence="3">00978-12</strain>
    </source>
</reference>
<evidence type="ECO:0000313" key="3">
    <source>
        <dbReference type="EMBL" id="KAF4687932.1"/>
    </source>
</evidence>
<evidence type="ECO:0000313" key="4">
    <source>
        <dbReference type="Proteomes" id="UP000541610"/>
    </source>
</evidence>
<gene>
    <name evidence="3" type="ORF">FOZ60_003325</name>
</gene>
<accession>A0A7J6NVK0</accession>
<feature type="coiled-coil region" evidence="1">
    <location>
        <begin position="65"/>
        <end position="152"/>
    </location>
</feature>
<dbReference type="Proteomes" id="UP000541610">
    <property type="component" value="Unassembled WGS sequence"/>
</dbReference>
<dbReference type="PROSITE" id="PS51257">
    <property type="entry name" value="PROKAR_LIPOPROTEIN"/>
    <property type="match status" value="1"/>
</dbReference>
<keyword evidence="1" id="KW-0175">Coiled coil</keyword>
<organism evidence="3 4">
    <name type="scientific">Perkinsus olseni</name>
    <name type="common">Perkinsus atlanticus</name>
    <dbReference type="NCBI Taxonomy" id="32597"/>
    <lineage>
        <taxon>Eukaryota</taxon>
        <taxon>Sar</taxon>
        <taxon>Alveolata</taxon>
        <taxon>Perkinsozoa</taxon>
        <taxon>Perkinsea</taxon>
        <taxon>Perkinsida</taxon>
        <taxon>Perkinsidae</taxon>
        <taxon>Perkinsus</taxon>
    </lineage>
</organism>
<proteinExistence type="predicted"/>
<protein>
    <submittedName>
        <fullName evidence="3">Uncharacterized protein</fullName>
    </submittedName>
</protein>
<evidence type="ECO:0000256" key="1">
    <source>
        <dbReference type="SAM" id="Coils"/>
    </source>
</evidence>
<evidence type="ECO:0000256" key="2">
    <source>
        <dbReference type="SAM" id="MobiDB-lite"/>
    </source>
</evidence>
<dbReference type="OrthoDB" id="443659at2759"/>
<dbReference type="EMBL" id="JABANP010000168">
    <property type="protein sequence ID" value="KAF4687932.1"/>
    <property type="molecule type" value="Genomic_DNA"/>
</dbReference>
<sequence>MCMRASNAPGLIIACPMNLVQYRNALVIQETPGGAAGRELFKFFDGIEHENWMLKAKLGRLSSSGENLTAALRAAEQRAGSLQDKLNHILAREKDTVETQTEPLEQRSEQEELLKRKVQDLEEVLSAEKEKTATLSKEVDSVRAELRSAELQDTREEACRSVEEQKMAAERLQGRIWKTKKKKSEKNKENDAMAEVELKNRLLSEGENRMEKVSEWKVMVEKLSQELEESRRESSEREEQLRAVQKEVDHERGLSTRLNEQVKELQRQLEEVAEKSSVVEKTKELEEARDEVERLHVEVAGVRRDAEGPRGTSLEG</sequence>